<sequence>MPMDLNSCEGLQIGPVCTNGSSLATSFRVKNEPCDDSNLDSNGSSNFSLSMLPVKSEPQVSNDVDGDELDHMCLGDRMKLLKSRDDDSEPNMHRGYECLEKFELDHMCLADRMKLLRTRDECWKKFEPCVIDSCSSLVPESPKAISINSSRKRKKTATDSVETALEEDAPGLLQELVGQGISVDEIKLYGEMESDEALDESISEDSFTELEAVISKLFTQRHSFLKFPPLQFSKGARANYSLACLFSLVEQTRYLQFKKWPVEWGWCRDLQSFIFIFERHNRLVLERPEYGYATYFFELVDSLPLDWQIKRLITAMKLTGCSRMSLIENKPLVIGEDLTEGEAQVLMAYGWVPNSGLGTMLKYCDRVVHDRKNEKEISEWRTKIGKLLTYGYNGGTQVLTDIPKKVMENRDAQGGTQIKLEF</sequence>
<name>A0A8K0H3U3_9ROSA</name>
<evidence type="ECO:0000313" key="1">
    <source>
        <dbReference type="EMBL" id="KAF3445195.1"/>
    </source>
</evidence>
<gene>
    <name evidence="1" type="ORF">FNV43_RR14889</name>
</gene>
<dbReference type="OrthoDB" id="2021147at2759"/>
<dbReference type="PANTHER" id="PTHR47871:SF2">
    <property type="entry name" value="OS03G0221300 PROTEIN"/>
    <property type="match status" value="1"/>
</dbReference>
<dbReference type="EMBL" id="VOIH02000006">
    <property type="protein sequence ID" value="KAF3445195.1"/>
    <property type="molecule type" value="Genomic_DNA"/>
</dbReference>
<dbReference type="PANTHER" id="PTHR47871">
    <property type="entry name" value="NAC DOMAIN-CONTAINING PROTEIN 8"/>
    <property type="match status" value="1"/>
</dbReference>
<accession>A0A8K0H3U3</accession>
<reference evidence="1" key="1">
    <citation type="submission" date="2020-03" db="EMBL/GenBank/DDBJ databases">
        <title>A high-quality chromosome-level genome assembly of a woody plant with both climbing and erect habits, Rhamnella rubrinervis.</title>
        <authorList>
            <person name="Lu Z."/>
            <person name="Yang Y."/>
            <person name="Zhu X."/>
            <person name="Sun Y."/>
        </authorList>
    </citation>
    <scope>NUCLEOTIDE SEQUENCE</scope>
    <source>
        <strain evidence="1">BYM</strain>
        <tissue evidence="1">Leaf</tissue>
    </source>
</reference>
<evidence type="ECO:0000313" key="2">
    <source>
        <dbReference type="Proteomes" id="UP000796880"/>
    </source>
</evidence>
<dbReference type="AlphaFoldDB" id="A0A8K0H3U3"/>
<comment type="caution">
    <text evidence="1">The sequence shown here is derived from an EMBL/GenBank/DDBJ whole genome shotgun (WGS) entry which is preliminary data.</text>
</comment>
<proteinExistence type="predicted"/>
<dbReference type="Proteomes" id="UP000796880">
    <property type="component" value="Unassembled WGS sequence"/>
</dbReference>
<keyword evidence="2" id="KW-1185">Reference proteome</keyword>
<protein>
    <submittedName>
        <fullName evidence="1">Uncharacterized protein</fullName>
    </submittedName>
</protein>
<organism evidence="1 2">
    <name type="scientific">Rhamnella rubrinervis</name>
    <dbReference type="NCBI Taxonomy" id="2594499"/>
    <lineage>
        <taxon>Eukaryota</taxon>
        <taxon>Viridiplantae</taxon>
        <taxon>Streptophyta</taxon>
        <taxon>Embryophyta</taxon>
        <taxon>Tracheophyta</taxon>
        <taxon>Spermatophyta</taxon>
        <taxon>Magnoliopsida</taxon>
        <taxon>eudicotyledons</taxon>
        <taxon>Gunneridae</taxon>
        <taxon>Pentapetalae</taxon>
        <taxon>rosids</taxon>
        <taxon>fabids</taxon>
        <taxon>Rosales</taxon>
        <taxon>Rhamnaceae</taxon>
        <taxon>rhamnoid group</taxon>
        <taxon>Rhamneae</taxon>
        <taxon>Rhamnella</taxon>
    </lineage>
</organism>